<evidence type="ECO:0000313" key="2">
    <source>
        <dbReference type="EMBL" id="TWG12596.1"/>
    </source>
</evidence>
<organism evidence="2 3">
    <name type="scientific">Actinoplanes teichomyceticus</name>
    <dbReference type="NCBI Taxonomy" id="1867"/>
    <lineage>
        <taxon>Bacteria</taxon>
        <taxon>Bacillati</taxon>
        <taxon>Actinomycetota</taxon>
        <taxon>Actinomycetes</taxon>
        <taxon>Micromonosporales</taxon>
        <taxon>Micromonosporaceae</taxon>
        <taxon>Actinoplanes</taxon>
    </lineage>
</organism>
<name>A0A561VLV5_ACTTI</name>
<sequence length="123" mass="13272">MTQRAHGGVRLPARCGQEPDRGGLVQRAGAAPTSAGVEAQQQVSVHAARLLHGTPMRPLLDEAMPRPMSAVPDADLVVAIDGTDVFPADHRWQLKQQQFHDQLCAEIRDRVQELAATLPGQPS</sequence>
<accession>A0A561VLV5</accession>
<proteinExistence type="predicted"/>
<evidence type="ECO:0000256" key="1">
    <source>
        <dbReference type="SAM" id="MobiDB-lite"/>
    </source>
</evidence>
<dbReference type="Proteomes" id="UP000320239">
    <property type="component" value="Unassembled WGS sequence"/>
</dbReference>
<feature type="region of interest" description="Disordered" evidence="1">
    <location>
        <begin position="1"/>
        <end position="38"/>
    </location>
</feature>
<evidence type="ECO:0000313" key="3">
    <source>
        <dbReference type="Proteomes" id="UP000320239"/>
    </source>
</evidence>
<comment type="caution">
    <text evidence="2">The sequence shown here is derived from an EMBL/GenBank/DDBJ whole genome shotgun (WGS) entry which is preliminary data.</text>
</comment>
<dbReference type="AlphaFoldDB" id="A0A561VLV5"/>
<reference evidence="2 3" key="1">
    <citation type="submission" date="2019-06" db="EMBL/GenBank/DDBJ databases">
        <title>Sequencing the genomes of 1000 actinobacteria strains.</title>
        <authorList>
            <person name="Klenk H.-P."/>
        </authorList>
    </citation>
    <scope>NUCLEOTIDE SEQUENCE [LARGE SCALE GENOMIC DNA]</scope>
    <source>
        <strain evidence="2 3">DSM 43866</strain>
    </source>
</reference>
<gene>
    <name evidence="2" type="ORF">FHX34_105463</name>
</gene>
<dbReference type="EMBL" id="VIWY01000005">
    <property type="protein sequence ID" value="TWG12596.1"/>
    <property type="molecule type" value="Genomic_DNA"/>
</dbReference>
<protein>
    <submittedName>
        <fullName evidence="2">Uncharacterized protein</fullName>
    </submittedName>
</protein>
<keyword evidence="3" id="KW-1185">Reference proteome</keyword>